<dbReference type="AlphaFoldDB" id="A0A218W3W4"/>
<feature type="repeat" description="PPR" evidence="2">
    <location>
        <begin position="495"/>
        <end position="529"/>
    </location>
</feature>
<accession>A0A218W3W4</accession>
<dbReference type="InterPro" id="IPR011990">
    <property type="entry name" value="TPR-like_helical_dom_sf"/>
</dbReference>
<dbReference type="InterPro" id="IPR046848">
    <property type="entry name" value="E_motif"/>
</dbReference>
<proteinExistence type="predicted"/>
<dbReference type="InterPro" id="IPR002885">
    <property type="entry name" value="PPR_rpt"/>
</dbReference>
<protein>
    <submittedName>
        <fullName evidence="6 7">Pentatricopeptide repeat-containing protein At4g20770</fullName>
    </submittedName>
</protein>
<evidence type="ECO:0000313" key="6">
    <source>
        <dbReference type="RefSeq" id="XP_031391252.1"/>
    </source>
</evidence>
<dbReference type="EMBL" id="MTKT01005384">
    <property type="protein sequence ID" value="OWM67537.1"/>
    <property type="molecule type" value="Genomic_DNA"/>
</dbReference>
<reference evidence="4" key="1">
    <citation type="journal article" date="2017" name="Plant J.">
        <title>The pomegranate (Punica granatum L.) genome and the genomics of punicalagin biosynthesis.</title>
        <authorList>
            <person name="Qin G."/>
            <person name="Xu C."/>
            <person name="Ming R."/>
            <person name="Tang H."/>
            <person name="Guyot R."/>
            <person name="Kramer E.M."/>
            <person name="Hu Y."/>
            <person name="Yi X."/>
            <person name="Qi Y."/>
            <person name="Xu X."/>
            <person name="Gao Z."/>
            <person name="Pan H."/>
            <person name="Jian J."/>
            <person name="Tian Y."/>
            <person name="Yue Z."/>
            <person name="Xu Y."/>
        </authorList>
    </citation>
    <scope>NUCLEOTIDE SEQUENCE [LARGE SCALE GENOMIC DNA]</scope>
    <source>
        <strain evidence="4">cv. Dabenzi</strain>
    </source>
</reference>
<dbReference type="Gene3D" id="1.25.40.10">
    <property type="entry name" value="Tetratricopeptide repeat domain"/>
    <property type="match status" value="7"/>
</dbReference>
<dbReference type="NCBIfam" id="TIGR00756">
    <property type="entry name" value="PPR"/>
    <property type="match status" value="9"/>
</dbReference>
<dbReference type="FunFam" id="1.25.40.10:FF:000688">
    <property type="entry name" value="Pentatricopeptide repeat-containing protein"/>
    <property type="match status" value="1"/>
</dbReference>
<dbReference type="GO" id="GO:0003723">
    <property type="term" value="F:RNA binding"/>
    <property type="evidence" value="ECO:0007669"/>
    <property type="project" value="InterPro"/>
</dbReference>
<dbReference type="InterPro" id="IPR046960">
    <property type="entry name" value="PPR_At4g14850-like_plant"/>
</dbReference>
<reference evidence="6 7" key="4">
    <citation type="submission" date="2025-04" db="UniProtKB">
        <authorList>
            <consortium name="RefSeq"/>
        </authorList>
    </citation>
    <scope>IDENTIFICATION</scope>
    <source>
        <tissue evidence="6 7">Leaf</tissue>
    </source>
</reference>
<dbReference type="PROSITE" id="PS51375">
    <property type="entry name" value="PPR"/>
    <property type="match status" value="7"/>
</dbReference>
<dbReference type="RefSeq" id="XP_031391253.1">
    <property type="nucleotide sequence ID" value="XM_031535393.1"/>
</dbReference>
<evidence type="ECO:0000256" key="1">
    <source>
        <dbReference type="ARBA" id="ARBA00022737"/>
    </source>
</evidence>
<gene>
    <name evidence="6 7" type="primary">LOC116203595</name>
    <name evidence="3" type="ORF">CDL15_Pgr028400</name>
</gene>
<dbReference type="Proteomes" id="UP000515151">
    <property type="component" value="Chromosome 4"/>
</dbReference>
<feature type="repeat" description="PPR" evidence="2">
    <location>
        <begin position="77"/>
        <end position="111"/>
    </location>
</feature>
<feature type="repeat" description="PPR" evidence="2">
    <location>
        <begin position="597"/>
        <end position="631"/>
    </location>
</feature>
<dbReference type="FunFam" id="1.25.40.10:FF:000285">
    <property type="entry name" value="Pentatricopeptide repeat-containing protein, chloroplastic"/>
    <property type="match status" value="1"/>
</dbReference>
<sequence>MNMAGGGRSRTAAQFADLLQSCIDKKWLSVGKLLHARLLRLGLHSDTFLFNRLIELCSKCVETLYARRLFDQMPHRDVYSWNAMLGAYCKSGKLQEAHDLFGRMPERNAVSWNNVISALAKNGLEDKALGVFSGMVSQGLVPTRFTLASVFSACGALSNVAYGRRCHGLVVKIGLDKNVYVGNALLGMYAKCGCCEDAVRAFGDVPDPNEVSITTIMGVLAQTERVQEALHMFRLMLREGINVDSVSLSSVLGLCTERVNEEPDAVDGESKELSHCMLQGQQIHGLSIKLGFEKDRHLTNSLLDMYTKNGDMGSAERIFSNLLPEEVSVVTWNVMIAGYGYKSRSDKAMLLLQRMQSLGFKPDEVTYINMLVGCVRLGNIGTAREMFDNLSSPTLSSWNAMISCYFQSGNEIEALRLFRRMQFRGVQPDRTTLAVILGSCAGMGLFEFGRQVHAASLKGTYAIDVYVASGLISMYSKCGKAELAQVLFNRMTETDIVCWNSMMAGLAINSRDMEAFALFKEMRRKAMVPTQFSYTTILSCCGKLPSSSVQGRQVHAQIVKEGYANDVFVGSALIDMHCKCGDVDGARKFFDAMPLRNTVTWNEMIHGYAQNGRGHEAVALYRDMIASSHERPDSITFVAVLTACSHGGMVDEGITIFNSMQREHGVEPALDHYTCIIDSLGRAGRFNEAEAFIDRVPSKDDPIIWEVLLSSCRIHGNVILAKRVAEELHRLDPQNSSPYVLLANIYASQGRWDEARAVRELMDSKKVAKNPGYSWIDIKSGDQTFLEDDFQALEG</sequence>
<feature type="repeat" description="PPR" evidence="2">
    <location>
        <begin position="209"/>
        <end position="243"/>
    </location>
</feature>
<evidence type="ECO:0000313" key="3">
    <source>
        <dbReference type="EMBL" id="OWM67537.1"/>
    </source>
</evidence>
<reference evidence="5" key="3">
    <citation type="journal article" date="2020" name="Plant Biotechnol. J.">
        <title>The pomegranate (Punica granatum L.) draft genome dissects genetic divergence between soft- and hard-seeded cultivars.</title>
        <authorList>
            <person name="Luo X."/>
            <person name="Li H."/>
            <person name="Wu Z."/>
            <person name="Yao W."/>
            <person name="Zhao P."/>
            <person name="Cao D."/>
            <person name="Yu H."/>
            <person name="Li K."/>
            <person name="Poudel K."/>
            <person name="Zhao D."/>
            <person name="Zhang F."/>
            <person name="Xia X."/>
            <person name="Chen L."/>
            <person name="Wang Q."/>
            <person name="Jing D."/>
            <person name="Cao S."/>
        </authorList>
    </citation>
    <scope>NUCLEOTIDE SEQUENCE [LARGE SCALE GENOMIC DNA]</scope>
</reference>
<dbReference type="PANTHER" id="PTHR47926:SF343">
    <property type="entry name" value="PENTACOTRIPEPTIDE-REPEAT REGION OF PRORP DOMAIN-CONTAINING PROTEIN"/>
    <property type="match status" value="1"/>
</dbReference>
<feature type="repeat" description="PPR" evidence="2">
    <location>
        <begin position="394"/>
        <end position="428"/>
    </location>
</feature>
<dbReference type="PANTHER" id="PTHR47926">
    <property type="entry name" value="PENTATRICOPEPTIDE REPEAT-CONTAINING PROTEIN"/>
    <property type="match status" value="1"/>
</dbReference>
<evidence type="ECO:0000256" key="2">
    <source>
        <dbReference type="PROSITE-ProRule" id="PRU00708"/>
    </source>
</evidence>
<feature type="repeat" description="PPR" evidence="2">
    <location>
        <begin position="633"/>
        <end position="668"/>
    </location>
</feature>
<keyword evidence="1" id="KW-0677">Repeat</keyword>
<reference evidence="3" key="2">
    <citation type="submission" date="2017-06" db="EMBL/GenBank/DDBJ databases">
        <title>The pomegranate genome and the genomics of punicalagin biosynthesis.</title>
        <authorList>
            <person name="Xu C."/>
        </authorList>
    </citation>
    <scope>NUCLEOTIDE SEQUENCE [LARGE SCALE GENOMIC DNA]</scope>
    <source>
        <tissue evidence="3">Fresh leaf</tissue>
    </source>
</reference>
<dbReference type="GO" id="GO:0009451">
    <property type="term" value="P:RNA modification"/>
    <property type="evidence" value="ECO:0007669"/>
    <property type="project" value="InterPro"/>
</dbReference>
<dbReference type="Pfam" id="PF20431">
    <property type="entry name" value="E_motif"/>
    <property type="match status" value="1"/>
</dbReference>
<evidence type="ECO:0000313" key="5">
    <source>
        <dbReference type="Proteomes" id="UP000515151"/>
    </source>
</evidence>
<dbReference type="Pfam" id="PF01535">
    <property type="entry name" value="PPR"/>
    <property type="match status" value="8"/>
</dbReference>
<evidence type="ECO:0000313" key="4">
    <source>
        <dbReference type="Proteomes" id="UP000197138"/>
    </source>
</evidence>
<dbReference type="GeneID" id="116203595"/>
<keyword evidence="5" id="KW-1185">Reference proteome</keyword>
<dbReference type="SUPFAM" id="SSF48452">
    <property type="entry name" value="TPR-like"/>
    <property type="match status" value="1"/>
</dbReference>
<dbReference type="Proteomes" id="UP000197138">
    <property type="component" value="Unassembled WGS sequence"/>
</dbReference>
<name>A0A218W3W4_PUNGR</name>
<dbReference type="RefSeq" id="XP_031391252.1">
    <property type="nucleotide sequence ID" value="XM_031535392.1"/>
</dbReference>
<dbReference type="FunFam" id="1.25.40.10:FF:000090">
    <property type="entry name" value="Pentatricopeptide repeat-containing protein, chloroplastic"/>
    <property type="match status" value="1"/>
</dbReference>
<feature type="repeat" description="PPR" evidence="2">
    <location>
        <begin position="328"/>
        <end position="362"/>
    </location>
</feature>
<dbReference type="OrthoDB" id="185373at2759"/>
<dbReference type="Pfam" id="PF13041">
    <property type="entry name" value="PPR_2"/>
    <property type="match status" value="4"/>
</dbReference>
<evidence type="ECO:0000313" key="7">
    <source>
        <dbReference type="RefSeq" id="XP_031391253.1"/>
    </source>
</evidence>
<dbReference type="FunFam" id="1.25.40.10:FF:000442">
    <property type="entry name" value="Pentatricopeptide repeat-containing protein At3g49710"/>
    <property type="match status" value="1"/>
</dbReference>
<organism evidence="3 4">
    <name type="scientific">Punica granatum</name>
    <name type="common">Pomegranate</name>
    <dbReference type="NCBI Taxonomy" id="22663"/>
    <lineage>
        <taxon>Eukaryota</taxon>
        <taxon>Viridiplantae</taxon>
        <taxon>Streptophyta</taxon>
        <taxon>Embryophyta</taxon>
        <taxon>Tracheophyta</taxon>
        <taxon>Spermatophyta</taxon>
        <taxon>Magnoliopsida</taxon>
        <taxon>eudicotyledons</taxon>
        <taxon>Gunneridae</taxon>
        <taxon>Pentapetalae</taxon>
        <taxon>rosids</taxon>
        <taxon>malvids</taxon>
        <taxon>Myrtales</taxon>
        <taxon>Lythraceae</taxon>
        <taxon>Punica</taxon>
    </lineage>
</organism>